<accession>A0A6C0ADL9</accession>
<organism evidence="2">
    <name type="scientific">viral metagenome</name>
    <dbReference type="NCBI Taxonomy" id="1070528"/>
    <lineage>
        <taxon>unclassified sequences</taxon>
        <taxon>metagenomes</taxon>
        <taxon>organismal metagenomes</taxon>
    </lineage>
</organism>
<protein>
    <submittedName>
        <fullName evidence="2">Uncharacterized protein</fullName>
    </submittedName>
</protein>
<evidence type="ECO:0000313" key="2">
    <source>
        <dbReference type="EMBL" id="QHS77762.1"/>
    </source>
</evidence>
<keyword evidence="1" id="KW-0812">Transmembrane</keyword>
<dbReference type="EMBL" id="MN740593">
    <property type="protein sequence ID" value="QHS77762.1"/>
    <property type="molecule type" value="Genomic_DNA"/>
</dbReference>
<evidence type="ECO:0000256" key="1">
    <source>
        <dbReference type="SAM" id="Phobius"/>
    </source>
</evidence>
<keyword evidence="1" id="KW-0472">Membrane</keyword>
<proteinExistence type="predicted"/>
<name>A0A6C0ADL9_9ZZZZ</name>
<feature type="transmembrane region" description="Helical" evidence="1">
    <location>
        <begin position="151"/>
        <end position="173"/>
    </location>
</feature>
<sequence>MILFKKILKKKMEQVNIKNIPDWLHNSDLYKNITDDEDFLVPKNNFKTTKEINNLEDFILYYNTIKFWGMDYSQDFYDYCLNNKQEVLNYLKNYNCKDNLELKEFISELERSSNIRIKYSIDINTYLKSNNIYKLTIFILEKNNIVFKLSIYFFCINKIFYLSAFGYKIIFMYKNQNIISQLIESIEDYKKYKTNLIYELDSIQINVSKQSELSFDAFGKNNECCYPDNNMDRVSSITLYNLENPESSFEIKISKFNINHILSDLMIIEEKINNLQGNNMPENFRFINPEDREIRLKFTDIIELTSVNISSNL</sequence>
<keyword evidence="1" id="KW-1133">Transmembrane helix</keyword>
<dbReference type="AlphaFoldDB" id="A0A6C0ADL9"/>
<reference evidence="2" key="1">
    <citation type="journal article" date="2020" name="Nature">
        <title>Giant virus diversity and host interactions through global metagenomics.</title>
        <authorList>
            <person name="Schulz F."/>
            <person name="Roux S."/>
            <person name="Paez-Espino D."/>
            <person name="Jungbluth S."/>
            <person name="Walsh D.A."/>
            <person name="Denef V.J."/>
            <person name="McMahon K.D."/>
            <person name="Konstantinidis K.T."/>
            <person name="Eloe-Fadrosh E.A."/>
            <person name="Kyrpides N.C."/>
            <person name="Woyke T."/>
        </authorList>
    </citation>
    <scope>NUCLEOTIDE SEQUENCE</scope>
    <source>
        <strain evidence="2">GVMAG-S-1021933-23</strain>
    </source>
</reference>